<accession>A0A9P1CML6</accession>
<dbReference type="EMBL" id="CAMXCT030001879">
    <property type="protein sequence ID" value="CAL4781119.1"/>
    <property type="molecule type" value="Genomic_DNA"/>
</dbReference>
<gene>
    <name evidence="1" type="ORF">C1SCF055_LOCUS20518</name>
</gene>
<dbReference type="EMBL" id="CAMXCT020001879">
    <property type="protein sequence ID" value="CAL1147182.1"/>
    <property type="molecule type" value="Genomic_DNA"/>
</dbReference>
<sequence length="611" mass="68776">MAFLWPISGEELLRLRREALPPVTFDGRVRRVQRLRPVRQTLSKGQEEAAAVARKLELLRWQLLPGEDVRIAREAKVNRQDIALRADRSDQTWLSFGDAIRVILPGVAEDARDTCLCTCVRPGMTSQVGPGACLPSDAAFAERRLARDLAAAGRSAASASAAEFVALTLAPVEDTRRSAWSVYRAGELDGFQDSKVHYGQPLLLGQPETTAEHPRQEVLLSCEPPSREGGIGAAYQLLGRFVGFGHAALDRKSWNTIFMLVPAGEKQMGDVVDVNLGLWIVPLAPFSYLHGPRLMQAMYFGLPNRVGRGCVSRALKLADGREELVLHAPRAPRREDQEGWWDAEWTLQPLVLPPEPCVVELHMTDFARWDRLRSSILERLLDRREAFAFSTLRKVLSKDRILPKKEQLALLPPTAEAATPLSDQIVVGKSFVASTFQCSYGLYISETDLQLLAQRFGSECLESFDSDEAMVNVDLFLDALRGEMSVGRSRTLDQLYTLLLKQVGKPTESLPTSWIQFHLEKIAAQRIRPRELGQFPPEDLMAALPLLRSHAAVTRQIFLRWQMDVLALVHQHEALLHFLREIWGDVVLKLLTDEEKFNWRLPVPQRRRFTA</sequence>
<dbReference type="AlphaFoldDB" id="A0A9P1CML6"/>
<keyword evidence="3" id="KW-1185">Reference proteome</keyword>
<comment type="caution">
    <text evidence="1">The sequence shown here is derived from an EMBL/GenBank/DDBJ whole genome shotgun (WGS) entry which is preliminary data.</text>
</comment>
<evidence type="ECO:0000313" key="3">
    <source>
        <dbReference type="Proteomes" id="UP001152797"/>
    </source>
</evidence>
<reference evidence="2" key="2">
    <citation type="submission" date="2024-04" db="EMBL/GenBank/DDBJ databases">
        <authorList>
            <person name="Chen Y."/>
            <person name="Shah S."/>
            <person name="Dougan E. K."/>
            <person name="Thang M."/>
            <person name="Chan C."/>
        </authorList>
    </citation>
    <scope>NUCLEOTIDE SEQUENCE [LARGE SCALE GENOMIC DNA]</scope>
</reference>
<organism evidence="1">
    <name type="scientific">Cladocopium goreaui</name>
    <dbReference type="NCBI Taxonomy" id="2562237"/>
    <lineage>
        <taxon>Eukaryota</taxon>
        <taxon>Sar</taxon>
        <taxon>Alveolata</taxon>
        <taxon>Dinophyceae</taxon>
        <taxon>Suessiales</taxon>
        <taxon>Symbiodiniaceae</taxon>
        <taxon>Cladocopium</taxon>
    </lineage>
</organism>
<evidence type="ECO:0000313" key="1">
    <source>
        <dbReference type="EMBL" id="CAI3993807.1"/>
    </source>
</evidence>
<dbReference type="EMBL" id="CAMXCT010001879">
    <property type="protein sequence ID" value="CAI3993807.1"/>
    <property type="molecule type" value="Genomic_DNA"/>
</dbReference>
<proteinExistence type="predicted"/>
<dbReference type="OrthoDB" id="413997at2759"/>
<dbReference type="Proteomes" id="UP001152797">
    <property type="component" value="Unassembled WGS sequence"/>
</dbReference>
<reference evidence="1" key="1">
    <citation type="submission" date="2022-10" db="EMBL/GenBank/DDBJ databases">
        <authorList>
            <person name="Chen Y."/>
            <person name="Dougan E. K."/>
            <person name="Chan C."/>
            <person name="Rhodes N."/>
            <person name="Thang M."/>
        </authorList>
    </citation>
    <scope>NUCLEOTIDE SEQUENCE</scope>
</reference>
<evidence type="ECO:0000313" key="2">
    <source>
        <dbReference type="EMBL" id="CAL1147182.1"/>
    </source>
</evidence>
<protein>
    <submittedName>
        <fullName evidence="1">Uncharacterized protein</fullName>
    </submittedName>
</protein>
<name>A0A9P1CML6_9DINO</name>